<dbReference type="InterPro" id="IPR001313">
    <property type="entry name" value="Pumilio_RNA-bd_rpt"/>
</dbReference>
<feature type="region of interest" description="Disordered" evidence="3">
    <location>
        <begin position="1"/>
        <end position="27"/>
    </location>
</feature>
<dbReference type="PROSITE" id="PS50302">
    <property type="entry name" value="PUM"/>
    <property type="match status" value="1"/>
</dbReference>
<evidence type="ECO:0000313" key="4">
    <source>
        <dbReference type="Proteomes" id="UP000694941"/>
    </source>
</evidence>
<dbReference type="Proteomes" id="UP000694941">
    <property type="component" value="Unplaced"/>
</dbReference>
<dbReference type="SUPFAM" id="SSF48371">
    <property type="entry name" value="ARM repeat"/>
    <property type="match status" value="1"/>
</dbReference>
<name>A0ABM1BWW4_LIMPO</name>
<dbReference type="InterPro" id="IPR016024">
    <property type="entry name" value="ARM-type_fold"/>
</dbReference>
<dbReference type="SMART" id="SM00025">
    <property type="entry name" value="Pumilio"/>
    <property type="match status" value="3"/>
</dbReference>
<feature type="compositionally biased region" description="Basic residues" evidence="3">
    <location>
        <begin position="1"/>
        <end position="13"/>
    </location>
</feature>
<proteinExistence type="predicted"/>
<dbReference type="PANTHER" id="PTHR13102:SF0">
    <property type="entry name" value="NUCLEOLAR PROTEIN 9"/>
    <property type="match status" value="1"/>
</dbReference>
<feature type="repeat" description="Pumilio" evidence="2">
    <location>
        <begin position="379"/>
        <end position="411"/>
    </location>
</feature>
<evidence type="ECO:0000256" key="3">
    <source>
        <dbReference type="SAM" id="MobiDB-lite"/>
    </source>
</evidence>
<protein>
    <submittedName>
        <fullName evidence="5">Nucleolar protein 9-like</fullName>
    </submittedName>
</protein>
<accession>A0ABM1BWW4</accession>
<evidence type="ECO:0000256" key="1">
    <source>
        <dbReference type="ARBA" id="ARBA00022737"/>
    </source>
</evidence>
<dbReference type="Pfam" id="PF22493">
    <property type="entry name" value="PUF_NOP9"/>
    <property type="match status" value="1"/>
</dbReference>
<dbReference type="PANTHER" id="PTHR13102">
    <property type="entry name" value="NUCLEOLAR PROTEIN 9"/>
    <property type="match status" value="1"/>
</dbReference>
<evidence type="ECO:0000256" key="2">
    <source>
        <dbReference type="PROSITE-ProRule" id="PRU00317"/>
    </source>
</evidence>
<keyword evidence="4" id="KW-1185">Reference proteome</keyword>
<dbReference type="Gene3D" id="1.25.10.10">
    <property type="entry name" value="Leucine-rich Repeat Variant"/>
    <property type="match status" value="2"/>
</dbReference>
<evidence type="ECO:0000313" key="5">
    <source>
        <dbReference type="RefSeq" id="XP_013790228.2"/>
    </source>
</evidence>
<feature type="compositionally biased region" description="Basic and acidic residues" evidence="3">
    <location>
        <begin position="176"/>
        <end position="187"/>
    </location>
</feature>
<dbReference type="InterPro" id="IPR040000">
    <property type="entry name" value="NOP9"/>
</dbReference>
<feature type="region of interest" description="Disordered" evidence="3">
    <location>
        <begin position="176"/>
        <end position="196"/>
    </location>
</feature>
<dbReference type="InterPro" id="IPR011989">
    <property type="entry name" value="ARM-like"/>
</dbReference>
<keyword evidence="1" id="KW-0677">Repeat</keyword>
<gene>
    <name evidence="5" type="primary">LOC106474086</name>
</gene>
<organism evidence="4 5">
    <name type="scientific">Limulus polyphemus</name>
    <name type="common">Atlantic horseshoe crab</name>
    <dbReference type="NCBI Taxonomy" id="6850"/>
    <lineage>
        <taxon>Eukaryota</taxon>
        <taxon>Metazoa</taxon>
        <taxon>Ecdysozoa</taxon>
        <taxon>Arthropoda</taxon>
        <taxon>Chelicerata</taxon>
        <taxon>Merostomata</taxon>
        <taxon>Xiphosura</taxon>
        <taxon>Limulidae</taxon>
        <taxon>Limulus</taxon>
    </lineage>
</organism>
<dbReference type="RefSeq" id="XP_013790228.2">
    <property type="nucleotide sequence ID" value="XM_013934774.2"/>
</dbReference>
<feature type="non-terminal residue" evidence="5">
    <location>
        <position position="411"/>
    </location>
</feature>
<sequence length="411" mass="47909">MARYFNQKKKHVKQNYNNDNVDRWNYSKSGTKNSHIFRNENYPNRIGHRPSPNVHHTSDKFIPIYASDERLDDESLRYFTRVFERVKSGFDNEEEKEIFVENVSEQTEGKEVMLSRSKLGSFCMELLLKLGCSEEVIVRFMEAFGSDLRLVCTHHFASHVVQSLVTAGVQHIQKFHHESEESTNKRDDDEEPTAEEDKSGTIINWIIKLCKFCLNNMDEFITDIYACYILRTLLEAVAGYRVPENIARCEKQSKKKKKYLQHTLKGVTPNSPPLNYTVPQKFLDILKLFAENVTKREDLQEWIQSKKASPVLQTLLLVLQKRHMKMCQKLVKVIIKQAFHGADDEGLPALLTSDSGSHFAEILLMVACEKYQKRLWNKYLKGHLVQLTRHFFANFVVQKLLEFVKSKEQVV</sequence>
<dbReference type="GeneID" id="106474086"/>
<reference evidence="5" key="1">
    <citation type="submission" date="2025-08" db="UniProtKB">
        <authorList>
            <consortium name="RefSeq"/>
        </authorList>
    </citation>
    <scope>IDENTIFICATION</scope>
    <source>
        <tissue evidence="5">Muscle</tissue>
    </source>
</reference>